<feature type="region of interest" description="Disordered" evidence="1">
    <location>
        <begin position="1"/>
        <end position="35"/>
    </location>
</feature>
<feature type="transmembrane region" description="Helical" evidence="2">
    <location>
        <begin position="71"/>
        <end position="92"/>
    </location>
</feature>
<protein>
    <submittedName>
        <fullName evidence="3">Uncharacterized protein</fullName>
    </submittedName>
</protein>
<feature type="compositionally biased region" description="Basic and acidic residues" evidence="1">
    <location>
        <begin position="1"/>
        <end position="14"/>
    </location>
</feature>
<feature type="transmembrane region" description="Helical" evidence="2">
    <location>
        <begin position="99"/>
        <end position="121"/>
    </location>
</feature>
<reference evidence="3 4" key="1">
    <citation type="submission" date="2017-01" db="EMBL/GenBank/DDBJ databases">
        <title>Novel large sulfur bacteria in the metagenomes of groundwater-fed chemosynthetic microbial mats in the Lake Huron basin.</title>
        <authorList>
            <person name="Sharrar A.M."/>
            <person name="Flood B.E."/>
            <person name="Bailey J.V."/>
            <person name="Jones D.S."/>
            <person name="Biddanda B."/>
            <person name="Ruberg S.A."/>
            <person name="Marcus D.N."/>
            <person name="Dick G.J."/>
        </authorList>
    </citation>
    <scope>NUCLEOTIDE SEQUENCE [LARGE SCALE GENOMIC DNA]</scope>
    <source>
        <strain evidence="3">A8</strain>
    </source>
</reference>
<keyword evidence="2" id="KW-0472">Membrane</keyword>
<proteinExistence type="predicted"/>
<comment type="caution">
    <text evidence="3">The sequence shown here is derived from an EMBL/GenBank/DDBJ whole genome shotgun (WGS) entry which is preliminary data.</text>
</comment>
<name>A0A1Y1QDZ1_9GAMM</name>
<evidence type="ECO:0000256" key="1">
    <source>
        <dbReference type="SAM" id="MobiDB-lite"/>
    </source>
</evidence>
<dbReference type="EMBL" id="MTEJ01000405">
    <property type="protein sequence ID" value="OQX03461.1"/>
    <property type="molecule type" value="Genomic_DNA"/>
</dbReference>
<gene>
    <name evidence="3" type="ORF">BWK73_39440</name>
</gene>
<keyword evidence="2" id="KW-1133">Transmembrane helix</keyword>
<evidence type="ECO:0000313" key="4">
    <source>
        <dbReference type="Proteomes" id="UP000192491"/>
    </source>
</evidence>
<accession>A0A1Y1QDZ1</accession>
<evidence type="ECO:0000256" key="2">
    <source>
        <dbReference type="SAM" id="Phobius"/>
    </source>
</evidence>
<feature type="compositionally biased region" description="Basic and acidic residues" evidence="1">
    <location>
        <begin position="21"/>
        <end position="35"/>
    </location>
</feature>
<organism evidence="3 4">
    <name type="scientific">Thiothrix lacustris</name>
    <dbReference type="NCBI Taxonomy" id="525917"/>
    <lineage>
        <taxon>Bacteria</taxon>
        <taxon>Pseudomonadati</taxon>
        <taxon>Pseudomonadota</taxon>
        <taxon>Gammaproteobacteria</taxon>
        <taxon>Thiotrichales</taxon>
        <taxon>Thiotrichaceae</taxon>
        <taxon>Thiothrix</taxon>
    </lineage>
</organism>
<sequence length="143" mass="16668">MTDVAHDDPTKEQELNLTQEQRGRYLREGSDFEPDRDLKETWLPLRKTSPRKWGVIEYPGLFDYKEGQDAFWFYITVFFEVVSAFAIVLLMLMSNMNILMGLLALAAIILNLILDGVFAYIHHLGEREDCIQKNRVLRFLPEG</sequence>
<keyword evidence="2" id="KW-0812">Transmembrane</keyword>
<dbReference type="Proteomes" id="UP000192491">
    <property type="component" value="Unassembled WGS sequence"/>
</dbReference>
<evidence type="ECO:0000313" key="3">
    <source>
        <dbReference type="EMBL" id="OQX03461.1"/>
    </source>
</evidence>
<feature type="non-terminal residue" evidence="3">
    <location>
        <position position="143"/>
    </location>
</feature>
<dbReference type="AlphaFoldDB" id="A0A1Y1QDZ1"/>